<reference evidence="2" key="1">
    <citation type="submission" date="2021-01" db="EMBL/GenBank/DDBJ databases">
        <title>Caligus Genome Assembly.</title>
        <authorList>
            <person name="Gallardo-Escarate C."/>
        </authorList>
    </citation>
    <scope>NUCLEOTIDE SEQUENCE [LARGE SCALE GENOMIC DNA]</scope>
</reference>
<keyword evidence="2" id="KW-1185">Reference proteome</keyword>
<dbReference type="AlphaFoldDB" id="A0A7T8KJB3"/>
<proteinExistence type="predicted"/>
<accession>A0A7T8KJB3</accession>
<sequence>MDKRRSMDSDEYQSYLADIRDKKRSRILKALKKKKEIYEKSTRKLHALRAQYSKIPAVTSRIHFDGLIRTQEDVLLIPEVKKLFASVHNFEELISATHSVIAMLSDLGCFDDVFAEIDTDESSN</sequence>
<name>A0A7T8KJB3_CALRO</name>
<evidence type="ECO:0000313" key="1">
    <source>
        <dbReference type="EMBL" id="QQP56969.1"/>
    </source>
</evidence>
<dbReference type="Proteomes" id="UP000595437">
    <property type="component" value="Chromosome 1"/>
</dbReference>
<dbReference type="OrthoDB" id="1724197at2759"/>
<organism evidence="1 2">
    <name type="scientific">Caligus rogercresseyi</name>
    <name type="common">Sea louse</name>
    <dbReference type="NCBI Taxonomy" id="217165"/>
    <lineage>
        <taxon>Eukaryota</taxon>
        <taxon>Metazoa</taxon>
        <taxon>Ecdysozoa</taxon>
        <taxon>Arthropoda</taxon>
        <taxon>Crustacea</taxon>
        <taxon>Multicrustacea</taxon>
        <taxon>Hexanauplia</taxon>
        <taxon>Copepoda</taxon>
        <taxon>Siphonostomatoida</taxon>
        <taxon>Caligidae</taxon>
        <taxon>Caligus</taxon>
    </lineage>
</organism>
<gene>
    <name evidence="1" type="ORF">FKW44_001814</name>
</gene>
<evidence type="ECO:0000313" key="2">
    <source>
        <dbReference type="Proteomes" id="UP000595437"/>
    </source>
</evidence>
<feature type="non-terminal residue" evidence="1">
    <location>
        <position position="124"/>
    </location>
</feature>
<dbReference type="EMBL" id="CP045890">
    <property type="protein sequence ID" value="QQP56969.1"/>
    <property type="molecule type" value="Genomic_DNA"/>
</dbReference>
<protein>
    <submittedName>
        <fullName evidence="1">Sorting and assembly machinery component 50 -like protein Alike</fullName>
    </submittedName>
</protein>